<evidence type="ECO:0000256" key="4">
    <source>
        <dbReference type="ARBA" id="ARBA00022842"/>
    </source>
</evidence>
<keyword evidence="5" id="KW-0630">Potassium</keyword>
<dbReference type="GO" id="GO:0046872">
    <property type="term" value="F:metal ion binding"/>
    <property type="evidence" value="ECO:0007669"/>
    <property type="project" value="UniProtKB-KW"/>
</dbReference>
<evidence type="ECO:0000313" key="10">
    <source>
        <dbReference type="Proteomes" id="UP001409585"/>
    </source>
</evidence>
<keyword evidence="7" id="KW-0464">Manganese</keyword>
<comment type="caution">
    <text evidence="9">The sequence shown here is derived from an EMBL/GenBank/DDBJ whole genome shotgun (WGS) entry which is preliminary data.</text>
</comment>
<evidence type="ECO:0000256" key="1">
    <source>
        <dbReference type="ARBA" id="ARBA00022598"/>
    </source>
</evidence>
<evidence type="ECO:0000256" key="5">
    <source>
        <dbReference type="ARBA" id="ARBA00022958"/>
    </source>
</evidence>
<keyword evidence="3" id="KW-0547">Nucleotide-binding</keyword>
<name>A0AAV3U3S9_9ALTE</name>
<sequence>MNAASLEFIPVQGMPEFLAGDDLVEHLINGLCANTTTLSNGDVLVIAQKIVSKIEGRFINLNAVNISTKALELAAQCQKDPRLVELILQESTDVVRCVPGVLIVRHKLGLVMANAGIDQSNVPGDDIALLLPQNPDASAQHLAEAMQQRLGVSVAVLISDSFGRPFRNGVCGTCIGCFGLSSLYDLRGHVDREERPLAVTQLAIGDQLCATANLVCGESNAGIPAVVVRGLADDYLKQSLPASHLVRPVQEDLFQ</sequence>
<feature type="domain" description="Coenzyme F420:L-glutamate ligase-like" evidence="8">
    <location>
        <begin position="14"/>
        <end position="230"/>
    </location>
</feature>
<keyword evidence="6" id="KW-0342">GTP-binding</keyword>
<protein>
    <submittedName>
        <fullName evidence="9">Coenzyme F420-0:L-glutamate ligase</fullName>
    </submittedName>
</protein>
<dbReference type="NCBIfam" id="TIGR01916">
    <property type="entry name" value="F420_cofE"/>
    <property type="match status" value="1"/>
</dbReference>
<dbReference type="EMBL" id="BAABLX010000024">
    <property type="protein sequence ID" value="GAA4945652.1"/>
    <property type="molecule type" value="Genomic_DNA"/>
</dbReference>
<dbReference type="GO" id="GO:0052618">
    <property type="term" value="F:coenzyme F420-0:L-glutamate ligase activity"/>
    <property type="evidence" value="ECO:0007669"/>
    <property type="project" value="TreeGrafter"/>
</dbReference>
<dbReference type="Pfam" id="PF01996">
    <property type="entry name" value="F420_ligase"/>
    <property type="match status" value="1"/>
</dbReference>
<keyword evidence="2" id="KW-0479">Metal-binding</keyword>
<accession>A0AAV3U3S9</accession>
<reference evidence="10" key="1">
    <citation type="journal article" date="2019" name="Int. J. Syst. Evol. Microbiol.">
        <title>The Global Catalogue of Microorganisms (GCM) 10K type strain sequencing project: providing services to taxonomists for standard genome sequencing and annotation.</title>
        <authorList>
            <consortium name="The Broad Institute Genomics Platform"/>
            <consortium name="The Broad Institute Genome Sequencing Center for Infectious Disease"/>
            <person name="Wu L."/>
            <person name="Ma J."/>
        </authorList>
    </citation>
    <scope>NUCLEOTIDE SEQUENCE [LARGE SCALE GENOMIC DNA]</scope>
    <source>
        <strain evidence="10">JCM 19134</strain>
    </source>
</reference>
<dbReference type="GO" id="GO:0005525">
    <property type="term" value="F:GTP binding"/>
    <property type="evidence" value="ECO:0007669"/>
    <property type="project" value="UniProtKB-KW"/>
</dbReference>
<dbReference type="InterPro" id="IPR008225">
    <property type="entry name" value="F420-0_g-glutamyl_ligase"/>
</dbReference>
<dbReference type="AlphaFoldDB" id="A0AAV3U3S9"/>
<dbReference type="SUPFAM" id="SSF144010">
    <property type="entry name" value="CofE-like"/>
    <property type="match status" value="1"/>
</dbReference>
<dbReference type="PANTHER" id="PTHR47917:SF1">
    <property type="entry name" value="COENZYME F420:L-GLUTAMATE LIGASE"/>
    <property type="match status" value="1"/>
</dbReference>
<dbReference type="PANTHER" id="PTHR47917">
    <property type="match status" value="1"/>
</dbReference>
<dbReference type="RefSeq" id="WP_345422786.1">
    <property type="nucleotide sequence ID" value="NZ_AP031496.1"/>
</dbReference>
<evidence type="ECO:0000313" key="9">
    <source>
        <dbReference type="EMBL" id="GAA4945652.1"/>
    </source>
</evidence>
<dbReference type="Gene3D" id="3.90.1660.10">
    <property type="entry name" value="CofE-like domain"/>
    <property type="match status" value="1"/>
</dbReference>
<evidence type="ECO:0000259" key="8">
    <source>
        <dbReference type="Pfam" id="PF01996"/>
    </source>
</evidence>
<proteinExistence type="predicted"/>
<keyword evidence="10" id="KW-1185">Reference proteome</keyword>
<evidence type="ECO:0000256" key="7">
    <source>
        <dbReference type="ARBA" id="ARBA00023211"/>
    </source>
</evidence>
<gene>
    <name evidence="9" type="primary">cofE</name>
    <name evidence="9" type="ORF">GCM10025791_26060</name>
</gene>
<evidence type="ECO:0000256" key="3">
    <source>
        <dbReference type="ARBA" id="ARBA00022741"/>
    </source>
</evidence>
<organism evidence="9 10">
    <name type="scientific">Halioxenophilus aromaticivorans</name>
    <dbReference type="NCBI Taxonomy" id="1306992"/>
    <lineage>
        <taxon>Bacteria</taxon>
        <taxon>Pseudomonadati</taxon>
        <taxon>Pseudomonadota</taxon>
        <taxon>Gammaproteobacteria</taxon>
        <taxon>Alteromonadales</taxon>
        <taxon>Alteromonadaceae</taxon>
        <taxon>Halioxenophilus</taxon>
    </lineage>
</organism>
<keyword evidence="4" id="KW-0460">Magnesium</keyword>
<dbReference type="InterPro" id="IPR002847">
    <property type="entry name" value="F420-0_gamma-glut_ligase-dom"/>
</dbReference>
<keyword evidence="1 9" id="KW-0436">Ligase</keyword>
<dbReference type="Gene3D" id="3.30.1330.100">
    <property type="entry name" value="CofE-like"/>
    <property type="match status" value="1"/>
</dbReference>
<dbReference type="Proteomes" id="UP001409585">
    <property type="component" value="Unassembled WGS sequence"/>
</dbReference>
<evidence type="ECO:0000256" key="2">
    <source>
        <dbReference type="ARBA" id="ARBA00022723"/>
    </source>
</evidence>
<evidence type="ECO:0000256" key="6">
    <source>
        <dbReference type="ARBA" id="ARBA00023134"/>
    </source>
</evidence>